<proteinExistence type="predicted"/>
<dbReference type="OrthoDB" id="3527386at2"/>
<protein>
    <submittedName>
        <fullName evidence="1">Uncharacterized protein</fullName>
    </submittedName>
</protein>
<keyword evidence="2" id="KW-1185">Reference proteome</keyword>
<dbReference type="Proteomes" id="UP000253303">
    <property type="component" value="Unassembled WGS sequence"/>
</dbReference>
<evidence type="ECO:0000313" key="1">
    <source>
        <dbReference type="EMBL" id="RBQ19299.1"/>
    </source>
</evidence>
<name>A0A366M0Z3_9ACTN</name>
<accession>A0A366M0Z3</accession>
<dbReference type="RefSeq" id="WP_113981359.1">
    <property type="nucleotide sequence ID" value="NZ_QMEY01000005.1"/>
</dbReference>
<gene>
    <name evidence="1" type="ORF">DP939_15315</name>
</gene>
<dbReference type="AlphaFoldDB" id="A0A366M0Z3"/>
<sequence length="188" mass="20253">MAKHTITVTWDEIPADADPDALVGGGFRGYRCDCGLPLDRRVNAELHAMENDMCSTCLGAAEEVVVPGFARPCTACASTGRRGPQLVWQAAYGEAEQVITIGLLRRVVRGLPEPFALSRAADEVRALLGLPPGRLPVGPRVRDLLQRLAEDGEIALASAPDELLHGTEVVLYRDPLWRRVPPPLNGAS</sequence>
<comment type="caution">
    <text evidence="1">The sequence shown here is derived from an EMBL/GenBank/DDBJ whole genome shotgun (WGS) entry which is preliminary data.</text>
</comment>
<reference evidence="1 2" key="1">
    <citation type="submission" date="2018-06" db="EMBL/GenBank/DDBJ databases">
        <title>Sphaerisporangium craniellae sp. nov., isolated from a marine sponge in the South China Sea.</title>
        <authorList>
            <person name="Li L."/>
        </authorList>
    </citation>
    <scope>NUCLEOTIDE SEQUENCE [LARGE SCALE GENOMIC DNA]</scope>
    <source>
        <strain evidence="1 2">LHW63015</strain>
    </source>
</reference>
<evidence type="ECO:0000313" key="2">
    <source>
        <dbReference type="Proteomes" id="UP000253303"/>
    </source>
</evidence>
<dbReference type="EMBL" id="QMEY01000005">
    <property type="protein sequence ID" value="RBQ19299.1"/>
    <property type="molecule type" value="Genomic_DNA"/>
</dbReference>
<organism evidence="1 2">
    <name type="scientific">Spongiactinospora rosea</name>
    <dbReference type="NCBI Taxonomy" id="2248750"/>
    <lineage>
        <taxon>Bacteria</taxon>
        <taxon>Bacillati</taxon>
        <taxon>Actinomycetota</taxon>
        <taxon>Actinomycetes</taxon>
        <taxon>Streptosporangiales</taxon>
        <taxon>Streptosporangiaceae</taxon>
        <taxon>Spongiactinospora</taxon>
    </lineage>
</organism>